<accession>A0ABP8QE88</accession>
<keyword evidence="2" id="KW-0812">Transmembrane</keyword>
<keyword evidence="4" id="KW-1185">Reference proteome</keyword>
<feature type="transmembrane region" description="Helical" evidence="2">
    <location>
        <begin position="96"/>
        <end position="114"/>
    </location>
</feature>
<feature type="region of interest" description="Disordered" evidence="1">
    <location>
        <begin position="129"/>
        <end position="161"/>
    </location>
</feature>
<feature type="compositionally biased region" description="Low complexity" evidence="1">
    <location>
        <begin position="130"/>
        <end position="150"/>
    </location>
</feature>
<feature type="transmembrane region" description="Helical" evidence="2">
    <location>
        <begin position="53"/>
        <end position="71"/>
    </location>
</feature>
<dbReference type="EMBL" id="BAABFC010000018">
    <property type="protein sequence ID" value="GAA4501911.1"/>
    <property type="molecule type" value="Genomic_DNA"/>
</dbReference>
<protein>
    <submittedName>
        <fullName evidence="3">Uncharacterized protein</fullName>
    </submittedName>
</protein>
<evidence type="ECO:0000313" key="3">
    <source>
        <dbReference type="EMBL" id="GAA4501911.1"/>
    </source>
</evidence>
<dbReference type="RefSeq" id="WP_345013778.1">
    <property type="nucleotide sequence ID" value="NZ_BAABFC010000018.1"/>
</dbReference>
<keyword evidence="2" id="KW-1133">Transmembrane helix</keyword>
<name>A0ABP8QE88_9GAMM</name>
<gene>
    <name evidence="3" type="ORF">GCM10023095_25800</name>
</gene>
<keyword evidence="2" id="KW-0472">Membrane</keyword>
<dbReference type="Proteomes" id="UP001501321">
    <property type="component" value="Unassembled WGS sequence"/>
</dbReference>
<evidence type="ECO:0000313" key="4">
    <source>
        <dbReference type="Proteomes" id="UP001501321"/>
    </source>
</evidence>
<proteinExistence type="predicted"/>
<sequence>MRIHPIWGLLLALPLPSQALPLKAALDTTLVGGGTMLFVAGLIMLVIPRWFRIGVLVMLLADALFVSRILLLDKWQNWLLTQGWEPWIEGLSRDGARFYTLVGVAVCLLAIWSLRRLFGQRAELPRKAQRAAATGAPAPAAGRRQASASQRKLRMHDYPDP</sequence>
<feature type="transmembrane region" description="Helical" evidence="2">
    <location>
        <begin position="29"/>
        <end position="46"/>
    </location>
</feature>
<reference evidence="4" key="1">
    <citation type="journal article" date="2019" name="Int. J. Syst. Evol. Microbiol.">
        <title>The Global Catalogue of Microorganisms (GCM) 10K type strain sequencing project: providing services to taxonomists for standard genome sequencing and annotation.</title>
        <authorList>
            <consortium name="The Broad Institute Genomics Platform"/>
            <consortium name="The Broad Institute Genome Sequencing Center for Infectious Disease"/>
            <person name="Wu L."/>
            <person name="Ma J."/>
        </authorList>
    </citation>
    <scope>NUCLEOTIDE SEQUENCE [LARGE SCALE GENOMIC DNA]</scope>
    <source>
        <strain evidence="4">JCM 32226</strain>
    </source>
</reference>
<evidence type="ECO:0000256" key="1">
    <source>
        <dbReference type="SAM" id="MobiDB-lite"/>
    </source>
</evidence>
<organism evidence="3 4">
    <name type="scientific">Pseudaeromonas paramecii</name>
    <dbReference type="NCBI Taxonomy" id="2138166"/>
    <lineage>
        <taxon>Bacteria</taxon>
        <taxon>Pseudomonadati</taxon>
        <taxon>Pseudomonadota</taxon>
        <taxon>Gammaproteobacteria</taxon>
        <taxon>Aeromonadales</taxon>
        <taxon>Aeromonadaceae</taxon>
        <taxon>Pseudaeromonas</taxon>
    </lineage>
</organism>
<comment type="caution">
    <text evidence="3">The sequence shown here is derived from an EMBL/GenBank/DDBJ whole genome shotgun (WGS) entry which is preliminary data.</text>
</comment>
<evidence type="ECO:0000256" key="2">
    <source>
        <dbReference type="SAM" id="Phobius"/>
    </source>
</evidence>